<evidence type="ECO:0000259" key="1">
    <source>
        <dbReference type="Pfam" id="PF18050"/>
    </source>
</evidence>
<proteinExistence type="predicted"/>
<dbReference type="Proteomes" id="UP000293902">
    <property type="component" value="Chromosome"/>
</dbReference>
<reference evidence="2 5" key="2">
    <citation type="submission" date="2019-02" db="EMBL/GenBank/DDBJ databases">
        <title>Complete genome sequence of Desulfobacter hydrogenophilus AcRS1.</title>
        <authorList>
            <person name="Marietou A."/>
            <person name="Lund M.B."/>
            <person name="Marshall I.P.G."/>
            <person name="Schreiber L."/>
            <person name="Jorgensen B."/>
        </authorList>
    </citation>
    <scope>NUCLEOTIDE SEQUENCE [LARGE SCALE GENOMIC DNA]</scope>
    <source>
        <strain evidence="2 5">AcRS1</strain>
    </source>
</reference>
<dbReference type="EMBL" id="QLNI01000002">
    <property type="protein sequence ID" value="RAM03792.1"/>
    <property type="molecule type" value="Genomic_DNA"/>
</dbReference>
<dbReference type="AlphaFoldDB" id="A0A328FJX5"/>
<name>A0A328FJX5_9BACT</name>
<dbReference type="EMBL" id="CP036313">
    <property type="protein sequence ID" value="QBH14759.1"/>
    <property type="molecule type" value="Genomic_DNA"/>
</dbReference>
<dbReference type="InterPro" id="IPR041183">
    <property type="entry name" value="Cyclophilin-like"/>
</dbReference>
<reference evidence="3 4" key="1">
    <citation type="submission" date="2018-06" db="EMBL/GenBank/DDBJ databases">
        <title>Complete Genome Sequence of Desulfobacter hydrogenophilus (DSM3380).</title>
        <authorList>
            <person name="Marietou A."/>
            <person name="Schreiber L."/>
            <person name="Marshall I."/>
            <person name="Jorgensen B."/>
        </authorList>
    </citation>
    <scope>NUCLEOTIDE SEQUENCE [LARGE SCALE GENOMIC DNA]</scope>
    <source>
        <strain evidence="3 4">DSM 3380</strain>
    </source>
</reference>
<sequence length="119" mass="12991">MTPIILTAAGTTIPAGLNDSKASRELIARLPCTVELHRYEHDYCGVMDTPLPYNKEDLKNGWKNGEIAFAVDGGYFAVLYKDEEISSEFGNLVTLGKISTDPSVMETLPAGISLKIELK</sequence>
<dbReference type="OrthoDB" id="9801466at2"/>
<evidence type="ECO:0000313" key="3">
    <source>
        <dbReference type="EMBL" id="RAM03792.1"/>
    </source>
</evidence>
<dbReference type="Pfam" id="PF18050">
    <property type="entry name" value="Cyclophil_like2"/>
    <property type="match status" value="1"/>
</dbReference>
<feature type="domain" description="Cyclophilin-like" evidence="1">
    <location>
        <begin position="6"/>
        <end position="116"/>
    </location>
</feature>
<keyword evidence="5" id="KW-1185">Reference proteome</keyword>
<accession>A0A328FJX5</accession>
<evidence type="ECO:0000313" key="2">
    <source>
        <dbReference type="EMBL" id="QBH14759.1"/>
    </source>
</evidence>
<protein>
    <recommendedName>
        <fullName evidence="1">Cyclophilin-like domain-containing protein</fullName>
    </recommendedName>
</protein>
<dbReference type="Gene3D" id="2.40.100.20">
    <property type="match status" value="1"/>
</dbReference>
<gene>
    <name evidence="3" type="ORF">DO021_01700</name>
    <name evidence="2" type="ORF">EYB58_18660</name>
</gene>
<organism evidence="3 4">
    <name type="scientific">Desulfobacter hydrogenophilus</name>
    <dbReference type="NCBI Taxonomy" id="2291"/>
    <lineage>
        <taxon>Bacteria</taxon>
        <taxon>Pseudomonadati</taxon>
        <taxon>Thermodesulfobacteriota</taxon>
        <taxon>Desulfobacteria</taxon>
        <taxon>Desulfobacterales</taxon>
        <taxon>Desulfobacteraceae</taxon>
        <taxon>Desulfobacter</taxon>
    </lineage>
</organism>
<evidence type="ECO:0000313" key="5">
    <source>
        <dbReference type="Proteomes" id="UP000293902"/>
    </source>
</evidence>
<dbReference type="RefSeq" id="WP_111953098.1">
    <property type="nucleotide sequence ID" value="NZ_CP036313.1"/>
</dbReference>
<dbReference type="InterPro" id="IPR029000">
    <property type="entry name" value="Cyclophilin-like_dom_sf"/>
</dbReference>
<evidence type="ECO:0000313" key="4">
    <source>
        <dbReference type="Proteomes" id="UP000248798"/>
    </source>
</evidence>
<dbReference type="Proteomes" id="UP000248798">
    <property type="component" value="Unassembled WGS sequence"/>
</dbReference>
<dbReference type="SUPFAM" id="SSF50891">
    <property type="entry name" value="Cyclophilin-like"/>
    <property type="match status" value="1"/>
</dbReference>